<proteinExistence type="predicted"/>
<accession>A0AAV6TDQ9</accession>
<sequence>MEKTYLELQGGQLIGKTGTAEILYKSTIDAETSAFKVDHSWFAGISFLPKHQKMRDRAELVVIVYLPFSKSGGKEAAPIAAEMIKKWRDIQKNHGCAQNFIQKEPLLK</sequence>
<dbReference type="EMBL" id="JAFNEN010006469">
    <property type="protein sequence ID" value="KAG8155913.1"/>
    <property type="molecule type" value="Genomic_DNA"/>
</dbReference>
<protein>
    <submittedName>
        <fullName evidence="1">Uncharacterized protein</fullName>
    </submittedName>
</protein>
<evidence type="ECO:0000313" key="2">
    <source>
        <dbReference type="Proteomes" id="UP000827092"/>
    </source>
</evidence>
<dbReference type="Proteomes" id="UP000827092">
    <property type="component" value="Unassembled WGS sequence"/>
</dbReference>
<dbReference type="AlphaFoldDB" id="A0AAV6TDQ9"/>
<gene>
    <name evidence="1" type="ORF">JTE90_011656</name>
</gene>
<comment type="caution">
    <text evidence="1">The sequence shown here is derived from an EMBL/GenBank/DDBJ whole genome shotgun (WGS) entry which is preliminary data.</text>
</comment>
<evidence type="ECO:0000313" key="1">
    <source>
        <dbReference type="EMBL" id="KAG8155913.1"/>
    </source>
</evidence>
<dbReference type="Gene3D" id="3.40.710.10">
    <property type="entry name" value="DD-peptidase/beta-lactamase superfamily"/>
    <property type="match status" value="1"/>
</dbReference>
<dbReference type="InterPro" id="IPR012338">
    <property type="entry name" value="Beta-lactam/transpept-like"/>
</dbReference>
<name>A0AAV6TDQ9_9ARAC</name>
<dbReference type="SUPFAM" id="SSF56601">
    <property type="entry name" value="beta-lactamase/transpeptidase-like"/>
    <property type="match status" value="1"/>
</dbReference>
<organism evidence="1 2">
    <name type="scientific">Oedothorax gibbosus</name>
    <dbReference type="NCBI Taxonomy" id="931172"/>
    <lineage>
        <taxon>Eukaryota</taxon>
        <taxon>Metazoa</taxon>
        <taxon>Ecdysozoa</taxon>
        <taxon>Arthropoda</taxon>
        <taxon>Chelicerata</taxon>
        <taxon>Arachnida</taxon>
        <taxon>Araneae</taxon>
        <taxon>Araneomorphae</taxon>
        <taxon>Entelegynae</taxon>
        <taxon>Araneoidea</taxon>
        <taxon>Linyphiidae</taxon>
        <taxon>Erigoninae</taxon>
        <taxon>Oedothorax</taxon>
    </lineage>
</organism>
<reference evidence="1 2" key="1">
    <citation type="journal article" date="2022" name="Nat. Ecol. Evol.">
        <title>A masculinizing supergene underlies an exaggerated male reproductive morph in a spider.</title>
        <authorList>
            <person name="Hendrickx F."/>
            <person name="De Corte Z."/>
            <person name="Sonet G."/>
            <person name="Van Belleghem S.M."/>
            <person name="Kostlbacher S."/>
            <person name="Vangestel C."/>
        </authorList>
    </citation>
    <scope>NUCLEOTIDE SEQUENCE [LARGE SCALE GENOMIC DNA]</scope>
    <source>
        <strain evidence="1">W744_W776</strain>
    </source>
</reference>
<keyword evidence="2" id="KW-1185">Reference proteome</keyword>